<sequence>MVNVVFLPHDSSRTCLDIQQLSSTIPNHPNLNIQSTLTPDTEALFWLPNIAQGNTSSELAHLLSTFGSNVKFVQLPMTGVEHFLPLIRSCTHKIQWSCAKGCYANPVAEHALAMCLSLLRGLNRSQEDELAPGEIETLFQKKVLIVGAGSIAKAIHELLFAFDCSINFIDSSSPPEELNFVLKTSDIVVLACPLTAATHDLFNIDTFSKMKPDSMLINVARGEIVSTPALISAMKQGNLKAAGLDVISYTPGEKGLEEQNQVEQMISKGRLLVTPHSAIPAKLISPLLGKRIIDNLERLIKGDVEEGGFVGLVDPQKGY</sequence>
<reference evidence="3" key="1">
    <citation type="journal article" date="2014" name="Genome Biol. Evol.">
        <title>Gene Loss Rather Than Gene Gain Is Associated with a Host Jump from Monocots to Dicots in the Smut Fungus Melanopsichium pennsylvanicum.</title>
        <authorList>
            <person name="Sharma R."/>
            <person name="Mishra B."/>
            <person name="Runge F."/>
            <person name="Thines M."/>
        </authorList>
    </citation>
    <scope>NUCLEOTIDE SEQUENCE</scope>
    <source>
        <strain evidence="3">4</strain>
    </source>
</reference>
<dbReference type="GO" id="GO:0005829">
    <property type="term" value="C:cytosol"/>
    <property type="evidence" value="ECO:0007669"/>
    <property type="project" value="TreeGrafter"/>
</dbReference>
<name>A0A077RBZ7_9BASI</name>
<evidence type="ECO:0000259" key="2">
    <source>
        <dbReference type="Pfam" id="PF02826"/>
    </source>
</evidence>
<accession>A0A077RBZ7</accession>
<dbReference type="InterPro" id="IPR050223">
    <property type="entry name" value="D-isomer_2-hydroxyacid_DH"/>
</dbReference>
<evidence type="ECO:0000313" key="3">
    <source>
        <dbReference type="EMBL" id="CDI56736.1"/>
    </source>
</evidence>
<dbReference type="GO" id="GO:0030267">
    <property type="term" value="F:glyoxylate reductase (NADPH) activity"/>
    <property type="evidence" value="ECO:0007669"/>
    <property type="project" value="TreeGrafter"/>
</dbReference>
<dbReference type="GO" id="GO:0051287">
    <property type="term" value="F:NAD binding"/>
    <property type="evidence" value="ECO:0007669"/>
    <property type="project" value="InterPro"/>
</dbReference>
<proteinExistence type="predicted"/>
<feature type="domain" description="D-isomer specific 2-hydroxyacid dehydrogenase NAD-binding" evidence="2">
    <location>
        <begin position="127"/>
        <end position="278"/>
    </location>
</feature>
<keyword evidence="1" id="KW-0560">Oxidoreductase</keyword>
<dbReference type="PANTHER" id="PTHR10996:SF277">
    <property type="entry name" value="GLYOXYLATE REDUCTASE_HYDROXYPYRUVATE REDUCTASE"/>
    <property type="match status" value="1"/>
</dbReference>
<protein>
    <submittedName>
        <fullName evidence="3">2-hydroxyacid dehydrogenase</fullName>
    </submittedName>
</protein>
<dbReference type="PANTHER" id="PTHR10996">
    <property type="entry name" value="2-HYDROXYACID DEHYDROGENASE-RELATED"/>
    <property type="match status" value="1"/>
</dbReference>
<dbReference type="GO" id="GO:0016618">
    <property type="term" value="F:hydroxypyruvate reductase [NAD(P)H] activity"/>
    <property type="evidence" value="ECO:0007669"/>
    <property type="project" value="TreeGrafter"/>
</dbReference>
<evidence type="ECO:0000256" key="1">
    <source>
        <dbReference type="ARBA" id="ARBA00023002"/>
    </source>
</evidence>
<dbReference type="EMBL" id="HG529698">
    <property type="protein sequence ID" value="CDI56736.1"/>
    <property type="molecule type" value="Genomic_DNA"/>
</dbReference>
<dbReference type="Pfam" id="PF02826">
    <property type="entry name" value="2-Hacid_dh_C"/>
    <property type="match status" value="1"/>
</dbReference>
<organism evidence="3">
    <name type="scientific">Melanopsichium pennsylvanicum 4</name>
    <dbReference type="NCBI Taxonomy" id="1398559"/>
    <lineage>
        <taxon>Eukaryota</taxon>
        <taxon>Fungi</taxon>
        <taxon>Dikarya</taxon>
        <taxon>Basidiomycota</taxon>
        <taxon>Ustilaginomycotina</taxon>
        <taxon>Ustilaginomycetes</taxon>
        <taxon>Ustilaginales</taxon>
        <taxon>Ustilaginaceae</taxon>
        <taxon>Melanopsichium</taxon>
    </lineage>
</organism>
<dbReference type="Gene3D" id="3.40.50.720">
    <property type="entry name" value="NAD(P)-binding Rossmann-like Domain"/>
    <property type="match status" value="2"/>
</dbReference>
<dbReference type="InterPro" id="IPR006140">
    <property type="entry name" value="D-isomer_DH_NAD-bd"/>
</dbReference>
<dbReference type="InterPro" id="IPR036291">
    <property type="entry name" value="NAD(P)-bd_dom_sf"/>
</dbReference>
<dbReference type="SUPFAM" id="SSF51735">
    <property type="entry name" value="NAD(P)-binding Rossmann-fold domains"/>
    <property type="match status" value="1"/>
</dbReference>
<dbReference type="AlphaFoldDB" id="A0A077RBZ7"/>